<accession>A0ABY4RQT4</accession>
<dbReference type="PANTHER" id="PTHR36930:SF1">
    <property type="entry name" value="MOSC DOMAIN-CONTAINING PROTEIN"/>
    <property type="match status" value="1"/>
</dbReference>
<dbReference type="InterPro" id="IPR011037">
    <property type="entry name" value="Pyrv_Knase-like_insert_dom_sf"/>
</dbReference>
<gene>
    <name evidence="2" type="primary">yuaD</name>
    <name evidence="2" type="ORF">SK3146_02929</name>
</gene>
<evidence type="ECO:0000313" key="3">
    <source>
        <dbReference type="Proteomes" id="UP001057134"/>
    </source>
</evidence>
<dbReference type="Gene3D" id="2.40.33.20">
    <property type="entry name" value="PK beta-barrel domain-like"/>
    <property type="match status" value="1"/>
</dbReference>
<evidence type="ECO:0000313" key="2">
    <source>
        <dbReference type="EMBL" id="UQZ83722.1"/>
    </source>
</evidence>
<dbReference type="PROSITE" id="PS51340">
    <property type="entry name" value="MOSC"/>
    <property type="match status" value="1"/>
</dbReference>
<dbReference type="EMBL" id="CP027059">
    <property type="protein sequence ID" value="UQZ83722.1"/>
    <property type="molecule type" value="Genomic_DNA"/>
</dbReference>
<dbReference type="SUPFAM" id="SSF50800">
    <property type="entry name" value="PK beta-barrel domain-like"/>
    <property type="match status" value="1"/>
</dbReference>
<feature type="domain" description="MOSC" evidence="1">
    <location>
        <begin position="14"/>
        <end position="178"/>
    </location>
</feature>
<protein>
    <submittedName>
        <fullName evidence="2">Metal-sulfur cluster biosynthesis proteins YuaD</fullName>
    </submittedName>
</protein>
<dbReference type="InterPro" id="IPR052716">
    <property type="entry name" value="MOSC_domain"/>
</dbReference>
<evidence type="ECO:0000259" key="1">
    <source>
        <dbReference type="PROSITE" id="PS51340"/>
    </source>
</evidence>
<dbReference type="InterPro" id="IPR005302">
    <property type="entry name" value="MoCF_Sase_C"/>
</dbReference>
<dbReference type="Pfam" id="PF03473">
    <property type="entry name" value="MOSC"/>
    <property type="match status" value="1"/>
</dbReference>
<reference evidence="2" key="1">
    <citation type="submission" date="2018-02" db="EMBL/GenBank/DDBJ databases">
        <authorList>
            <person name="Kim S.-K."/>
            <person name="Jung H.-I."/>
            <person name="Lee S.-W."/>
        </authorList>
    </citation>
    <scope>NUCLEOTIDE SEQUENCE</scope>
    <source>
        <strain evidence="2">SK3146</strain>
    </source>
</reference>
<proteinExistence type="predicted"/>
<dbReference type="PANTHER" id="PTHR36930">
    <property type="entry name" value="METAL-SULFUR CLUSTER BIOSYNTHESIS PROTEINS YUAD-RELATED"/>
    <property type="match status" value="1"/>
</dbReference>
<keyword evidence="3" id="KW-1185">Reference proteome</keyword>
<sequence>MKMYEATAEAVLIARVPGSFITRREAGLDVELAGIPGDRHYGLLRPADSRQRFYPRGTMVANRRQISIVSVEECARVAAKLGIAELLPEWLGANILLSGYEELTSLPQGARLLFPDGAGLICEGENAPCTDAGQAIAEAEGIPGIKTAFVKAAYRMRGIVCSVEREGMIRQGDPVKIMIEGV</sequence>
<reference evidence="2" key="2">
    <citation type="journal article" date="2021" name="J Anim Sci Technol">
        <title>Complete genome sequence of Paenibacillus konkukensis sp. nov. SK3146 as a potential probiotic strain.</title>
        <authorList>
            <person name="Jung H.I."/>
            <person name="Park S."/>
            <person name="Niu K.M."/>
            <person name="Lee S.W."/>
            <person name="Kothari D."/>
            <person name="Yi K.J."/>
            <person name="Kim S.K."/>
        </authorList>
    </citation>
    <scope>NUCLEOTIDE SEQUENCE</scope>
    <source>
        <strain evidence="2">SK3146</strain>
    </source>
</reference>
<organism evidence="2 3">
    <name type="scientific">Paenibacillus konkukensis</name>
    <dbReference type="NCBI Taxonomy" id="2020716"/>
    <lineage>
        <taxon>Bacteria</taxon>
        <taxon>Bacillati</taxon>
        <taxon>Bacillota</taxon>
        <taxon>Bacilli</taxon>
        <taxon>Bacillales</taxon>
        <taxon>Paenibacillaceae</taxon>
        <taxon>Paenibacillus</taxon>
    </lineage>
</organism>
<name>A0ABY4RQT4_9BACL</name>
<dbReference type="Proteomes" id="UP001057134">
    <property type="component" value="Chromosome"/>
</dbReference>